<comment type="similarity">
    <text evidence="2 7 8">Belongs to the cullin family.</text>
</comment>
<dbReference type="SMART" id="SM00182">
    <property type="entry name" value="CULLIN"/>
    <property type="match status" value="1"/>
</dbReference>
<evidence type="ECO:0000256" key="8">
    <source>
        <dbReference type="RuleBase" id="RU003829"/>
    </source>
</evidence>
<accession>A0A1A6A282</accession>
<dbReference type="GO" id="GO:0031625">
    <property type="term" value="F:ubiquitin protein ligase binding"/>
    <property type="evidence" value="ECO:0007669"/>
    <property type="project" value="InterPro"/>
</dbReference>
<evidence type="ECO:0000313" key="12">
    <source>
        <dbReference type="EMBL" id="WWC62930.1"/>
    </source>
</evidence>
<dbReference type="KEGG" id="kdj:28968729"/>
<dbReference type="GO" id="GO:0019005">
    <property type="term" value="C:SCF ubiquitin ligase complex"/>
    <property type="evidence" value="ECO:0007669"/>
    <property type="project" value="UniProtKB-ARBA"/>
</dbReference>
<dbReference type="Pfam" id="PF26557">
    <property type="entry name" value="Cullin_AB"/>
    <property type="match status" value="1"/>
</dbReference>
<evidence type="ECO:0000256" key="4">
    <source>
        <dbReference type="ARBA" id="ARBA00022786"/>
    </source>
</evidence>
<keyword evidence="3" id="KW-1017">Isopeptide bond</keyword>
<dbReference type="FunFam" id="1.20.1310.10:FF:000011">
    <property type="entry name" value="Cullin 1"/>
    <property type="match status" value="1"/>
</dbReference>
<dbReference type="FunFam" id="1.10.10.10:FF:000161">
    <property type="entry name" value="Cullin 1"/>
    <property type="match status" value="1"/>
</dbReference>
<feature type="domain" description="Cullin family profile" evidence="10">
    <location>
        <begin position="436"/>
        <end position="665"/>
    </location>
</feature>
<dbReference type="OrthoDB" id="27073at2759"/>
<dbReference type="SUPFAM" id="SSF74788">
    <property type="entry name" value="Cullin repeat-like"/>
    <property type="match status" value="1"/>
</dbReference>
<dbReference type="STRING" id="1296121.A0A1A6A282"/>
<evidence type="ECO:0000256" key="9">
    <source>
        <dbReference type="SAM" id="MobiDB-lite"/>
    </source>
</evidence>
<sequence>MPPAASASASGSGSSSSTWVEPTKDDKPPKDADLKTAWAFLQVGVEHMMSRMHLGMSYSYYILLFTAVYDFCTQPGKTGTTQFSTNRGGASLQGAELYRSLHNWLSDHCKKLREQSEHLSDLELLKFYASQWDRYTTGARYVNKLFNYLNKHWVKREKDEGRKEVYTVYTLALVAWKQNFFRHFTAQSGMSRLTQAVLRQIEQQRDGEPIDSGLLKKVIDSYVSLGLDEADAQRQNLDVYKEYFQSPFLNTTEHYYRAESSAFVSSNSVSDYMRKAEARLQEEADRVNLYLNDSTRSDLKAKCENVLIAEHSKLMWEEFQSLLDADRVDDLARMYGLLSRIMGGLDPLREKFGEHVKKAGQAAVEKVLPAPGATTETGKAETLDPKAYIESLLEVHTKYTEVVEGPFRAEMGFNKALDQACRDFCNQNAAATTSTKSPELLASYCDQLLRKSNKDLDAESLEAALNQTMIIFKFIDDKDVFQKFYQKKLAQRLVGSLSASDDSESSMITKLKEVSGFDYTNKLSRMFTDVNLSKDLSERFKDKERAQGVSADIDFHPLVLGTNFWPLVPQQTDFNIPREIRSTYDRFTGFHNEVHQGRKLTWLWHVSKNELRTTYLPQKYIFMTSAYQMAILTQFNENDTLSYNDILNGTKISEQILKPQLALLVKAKVLLQEGNNYDLNLNFKSKKIRVQLNQAVKSEQKAEAKEVLQAVDEDRKFIYQATIVRLMKGRKTMHHQALIQEVTAQISSKFTPKIPEIKKAIDYLIDKEYLERSAESNNT</sequence>
<dbReference type="AlphaFoldDB" id="A0A1A6A282"/>
<proteinExistence type="inferred from homology"/>
<dbReference type="SUPFAM" id="SSF46785">
    <property type="entry name" value="Winged helix' DNA-binding domain"/>
    <property type="match status" value="1"/>
</dbReference>
<reference evidence="12" key="3">
    <citation type="submission" date="2024-02" db="EMBL/GenBank/DDBJ databases">
        <title>Comparative genomics of Cryptococcus and Kwoniella reveals pathogenesis evolution and contrasting modes of karyotype evolution via chromosome fusion or intercentromeric recombination.</title>
        <authorList>
            <person name="Coelho M.A."/>
            <person name="David-Palma M."/>
            <person name="Shea T."/>
            <person name="Bowers K."/>
            <person name="McGinley-Smith S."/>
            <person name="Mohammad A.W."/>
            <person name="Gnirke A."/>
            <person name="Yurkov A.M."/>
            <person name="Nowrousian M."/>
            <person name="Sun S."/>
            <person name="Cuomo C.A."/>
            <person name="Heitman J."/>
        </authorList>
    </citation>
    <scope>NUCLEOTIDE SEQUENCE</scope>
    <source>
        <strain evidence="12">CBS 10117</strain>
    </source>
</reference>
<keyword evidence="5" id="KW-0832">Ubl conjugation</keyword>
<evidence type="ECO:0000256" key="1">
    <source>
        <dbReference type="ARBA" id="ARBA00004906"/>
    </source>
</evidence>
<dbReference type="SUPFAM" id="SSF75632">
    <property type="entry name" value="Cullin homology domain"/>
    <property type="match status" value="1"/>
</dbReference>
<protein>
    <recommendedName>
        <fullName evidence="6">Cullin-1</fullName>
    </recommendedName>
</protein>
<evidence type="ECO:0000256" key="6">
    <source>
        <dbReference type="ARBA" id="ARBA00069612"/>
    </source>
</evidence>
<dbReference type="InterPro" id="IPR016158">
    <property type="entry name" value="Cullin_homology"/>
</dbReference>
<dbReference type="FunFam" id="4.10.1030.10:FF:000002">
    <property type="entry name" value="cullin homolog 1"/>
    <property type="match status" value="1"/>
</dbReference>
<dbReference type="InterPro" id="IPR016159">
    <property type="entry name" value="Cullin_repeat-like_dom_sf"/>
</dbReference>
<dbReference type="SMART" id="SM00884">
    <property type="entry name" value="Cullin_Nedd8"/>
    <property type="match status" value="1"/>
</dbReference>
<name>A0A1A6A282_9TREE</name>
<evidence type="ECO:0000256" key="2">
    <source>
        <dbReference type="ARBA" id="ARBA00006019"/>
    </source>
</evidence>
<dbReference type="InterPro" id="IPR036317">
    <property type="entry name" value="Cullin_homology_sf"/>
</dbReference>
<dbReference type="InterPro" id="IPR036388">
    <property type="entry name" value="WH-like_DNA-bd_sf"/>
</dbReference>
<dbReference type="PANTHER" id="PTHR11932">
    <property type="entry name" value="CULLIN"/>
    <property type="match status" value="1"/>
</dbReference>
<dbReference type="GO" id="GO:0031146">
    <property type="term" value="P:SCF-dependent proteasomal ubiquitin-dependent protein catabolic process"/>
    <property type="evidence" value="ECO:0007669"/>
    <property type="project" value="UniProtKB-ARBA"/>
</dbReference>
<evidence type="ECO:0000256" key="7">
    <source>
        <dbReference type="PROSITE-ProRule" id="PRU00330"/>
    </source>
</evidence>
<gene>
    <name evidence="11" type="ORF">I303_05030</name>
    <name evidence="12" type="ORF">I303_105528</name>
</gene>
<evidence type="ECO:0000256" key="5">
    <source>
        <dbReference type="ARBA" id="ARBA00022843"/>
    </source>
</evidence>
<dbReference type="Pfam" id="PF00888">
    <property type="entry name" value="Cullin"/>
    <property type="match status" value="1"/>
</dbReference>
<feature type="region of interest" description="Disordered" evidence="9">
    <location>
        <begin position="1"/>
        <end position="30"/>
    </location>
</feature>
<dbReference type="Proteomes" id="UP000078595">
    <property type="component" value="Chromosome 6"/>
</dbReference>
<organism evidence="11">
    <name type="scientific">Kwoniella dejecticola CBS 10117</name>
    <dbReference type="NCBI Taxonomy" id="1296121"/>
    <lineage>
        <taxon>Eukaryota</taxon>
        <taxon>Fungi</taxon>
        <taxon>Dikarya</taxon>
        <taxon>Basidiomycota</taxon>
        <taxon>Agaricomycotina</taxon>
        <taxon>Tremellomycetes</taxon>
        <taxon>Tremellales</taxon>
        <taxon>Cryptococcaceae</taxon>
        <taxon>Kwoniella</taxon>
    </lineage>
</organism>
<dbReference type="PROSITE" id="PS50069">
    <property type="entry name" value="CULLIN_2"/>
    <property type="match status" value="1"/>
</dbReference>
<keyword evidence="13" id="KW-1185">Reference proteome</keyword>
<feature type="compositionally biased region" description="Low complexity" evidence="9">
    <location>
        <begin position="1"/>
        <end position="17"/>
    </location>
</feature>
<dbReference type="GO" id="GO:0005634">
    <property type="term" value="C:nucleus"/>
    <property type="evidence" value="ECO:0007669"/>
    <property type="project" value="UniProtKB-ARBA"/>
</dbReference>
<dbReference type="FunFam" id="1.20.1310.10:FF:000029">
    <property type="entry name" value="Cullin homolog 1"/>
    <property type="match status" value="1"/>
</dbReference>
<dbReference type="FunFam" id="1.10.10.10:FF:000014">
    <property type="entry name" value="Cullin 1"/>
    <property type="match status" value="1"/>
</dbReference>
<dbReference type="FunFam" id="1.20.1310.10:FF:000012">
    <property type="entry name" value="Cullin 2"/>
    <property type="match status" value="1"/>
</dbReference>
<keyword evidence="4" id="KW-0833">Ubl conjugation pathway</keyword>
<dbReference type="InterPro" id="IPR001373">
    <property type="entry name" value="Cullin_N"/>
</dbReference>
<dbReference type="EMBL" id="CP144535">
    <property type="protein sequence ID" value="WWC62930.1"/>
    <property type="molecule type" value="Genomic_DNA"/>
</dbReference>
<dbReference type="Pfam" id="PF10557">
    <property type="entry name" value="Cullin_Nedd8"/>
    <property type="match status" value="1"/>
</dbReference>
<dbReference type="FunFam" id="1.20.1310.10:FF:000026">
    <property type="entry name" value="Cullin 1"/>
    <property type="match status" value="1"/>
</dbReference>
<dbReference type="InterPro" id="IPR019559">
    <property type="entry name" value="Cullin_neddylation_domain"/>
</dbReference>
<comment type="pathway">
    <text evidence="1">Protein modification; protein ubiquitination.</text>
</comment>
<evidence type="ECO:0000259" key="10">
    <source>
        <dbReference type="PROSITE" id="PS50069"/>
    </source>
</evidence>
<evidence type="ECO:0000256" key="3">
    <source>
        <dbReference type="ARBA" id="ARBA00022499"/>
    </source>
</evidence>
<dbReference type="Gene3D" id="1.10.10.10">
    <property type="entry name" value="Winged helix-like DNA-binding domain superfamily/Winged helix DNA-binding domain"/>
    <property type="match status" value="2"/>
</dbReference>
<dbReference type="InterPro" id="IPR059120">
    <property type="entry name" value="Cullin-like_AB"/>
</dbReference>
<evidence type="ECO:0000313" key="13">
    <source>
        <dbReference type="Proteomes" id="UP000078595"/>
    </source>
</evidence>
<evidence type="ECO:0000313" key="11">
    <source>
        <dbReference type="EMBL" id="OBR84173.1"/>
    </source>
</evidence>
<dbReference type="EMBL" id="KI894032">
    <property type="protein sequence ID" value="OBR84173.1"/>
    <property type="molecule type" value="Genomic_DNA"/>
</dbReference>
<reference evidence="12" key="2">
    <citation type="submission" date="2013-07" db="EMBL/GenBank/DDBJ databases">
        <authorList>
            <consortium name="The Broad Institute Genome Sequencing Platform"/>
            <person name="Cuomo C."/>
            <person name="Litvintseva A."/>
            <person name="Chen Y."/>
            <person name="Heitman J."/>
            <person name="Sun S."/>
            <person name="Springer D."/>
            <person name="Dromer F."/>
            <person name="Young S.K."/>
            <person name="Zeng Q."/>
            <person name="Gargeya S."/>
            <person name="Fitzgerald M."/>
            <person name="Abouelleil A."/>
            <person name="Alvarado L."/>
            <person name="Berlin A.M."/>
            <person name="Chapman S.B."/>
            <person name="Dewar J."/>
            <person name="Goldberg J."/>
            <person name="Griggs A."/>
            <person name="Gujja S."/>
            <person name="Hansen M."/>
            <person name="Howarth C."/>
            <person name="Imamovic A."/>
            <person name="Larimer J."/>
            <person name="McCowan C."/>
            <person name="Murphy C."/>
            <person name="Pearson M."/>
            <person name="Priest M."/>
            <person name="Roberts A."/>
            <person name="Saif S."/>
            <person name="Shea T."/>
            <person name="Sykes S."/>
            <person name="Wortman J."/>
            <person name="Nusbaum C."/>
            <person name="Birren B."/>
        </authorList>
    </citation>
    <scope>NUCLEOTIDE SEQUENCE</scope>
    <source>
        <strain evidence="12">CBS 10117</strain>
    </source>
</reference>
<reference evidence="11" key="1">
    <citation type="submission" date="2013-07" db="EMBL/GenBank/DDBJ databases">
        <title>The Genome Sequence of Cryptococcus dejecticola CBS10117.</title>
        <authorList>
            <consortium name="The Broad Institute Genome Sequencing Platform"/>
            <person name="Cuomo C."/>
            <person name="Litvintseva A."/>
            <person name="Chen Y."/>
            <person name="Heitman J."/>
            <person name="Sun S."/>
            <person name="Springer D."/>
            <person name="Dromer F."/>
            <person name="Young S.K."/>
            <person name="Zeng Q."/>
            <person name="Gargeya S."/>
            <person name="Fitzgerald M."/>
            <person name="Abouelleil A."/>
            <person name="Alvarado L."/>
            <person name="Berlin A.M."/>
            <person name="Chapman S.B."/>
            <person name="Dewar J."/>
            <person name="Goldberg J."/>
            <person name="Griggs A."/>
            <person name="Gujja S."/>
            <person name="Hansen M."/>
            <person name="Howarth C."/>
            <person name="Imamovic A."/>
            <person name="Larimer J."/>
            <person name="McCowan C."/>
            <person name="Murphy C."/>
            <person name="Pearson M."/>
            <person name="Priest M."/>
            <person name="Roberts A."/>
            <person name="Saif S."/>
            <person name="Shea T."/>
            <person name="Sykes S."/>
            <person name="Wortman J."/>
            <person name="Nusbaum C."/>
            <person name="Birren B."/>
        </authorList>
    </citation>
    <scope>NUCLEOTIDE SEQUENCE [LARGE SCALE GENOMIC DNA]</scope>
    <source>
        <strain evidence="11">CBS 10117</strain>
    </source>
</reference>
<dbReference type="VEuPathDB" id="FungiDB:I303_05030"/>
<dbReference type="InterPro" id="IPR045093">
    <property type="entry name" value="Cullin"/>
</dbReference>
<dbReference type="Gene3D" id="4.10.1030.10">
    <property type="entry name" value="Ring Box Chain A, domain 5"/>
    <property type="match status" value="1"/>
</dbReference>
<dbReference type="GeneID" id="28968729"/>
<dbReference type="RefSeq" id="XP_018262015.1">
    <property type="nucleotide sequence ID" value="XM_018408324.1"/>
</dbReference>
<dbReference type="Gene3D" id="1.20.1310.10">
    <property type="entry name" value="Cullin Repeats"/>
    <property type="match status" value="4"/>
</dbReference>
<dbReference type="InterPro" id="IPR036390">
    <property type="entry name" value="WH_DNA-bd_sf"/>
</dbReference>